<sequence length="34" mass="3872">MALRARQQAQQATVDYDKVLSSRHVLTLMRSAII</sequence>
<evidence type="ECO:0000313" key="2">
    <source>
        <dbReference type="Proteomes" id="UP000008206"/>
    </source>
</evidence>
<dbReference type="AlphaFoldDB" id="E0UHF3"/>
<protein>
    <submittedName>
        <fullName evidence="1">Uncharacterized protein</fullName>
    </submittedName>
</protein>
<gene>
    <name evidence="1" type="ordered locus">Cyan7822_0042</name>
</gene>
<evidence type="ECO:0000313" key="1">
    <source>
        <dbReference type="EMBL" id="ADN12094.1"/>
    </source>
</evidence>
<name>E0UHF3_GLOV7</name>
<dbReference type="KEGG" id="cyj:Cyan7822_0042"/>
<dbReference type="Proteomes" id="UP000008206">
    <property type="component" value="Chromosome"/>
</dbReference>
<dbReference type="EMBL" id="CP002198">
    <property type="protein sequence ID" value="ADN12094.1"/>
    <property type="molecule type" value="Genomic_DNA"/>
</dbReference>
<organism evidence="1 2">
    <name type="scientific">Gloeothece verrucosa (strain PCC 7822)</name>
    <name type="common">Cyanothece sp. (strain PCC 7822)</name>
    <dbReference type="NCBI Taxonomy" id="497965"/>
    <lineage>
        <taxon>Bacteria</taxon>
        <taxon>Bacillati</taxon>
        <taxon>Cyanobacteriota</taxon>
        <taxon>Cyanophyceae</taxon>
        <taxon>Oscillatoriophycideae</taxon>
        <taxon>Chroococcales</taxon>
        <taxon>Aphanothecaceae</taxon>
        <taxon>Gloeothece</taxon>
        <taxon>Gloeothece verrucosa</taxon>
    </lineage>
</organism>
<accession>E0UHF3</accession>
<keyword evidence="2" id="KW-1185">Reference proteome</keyword>
<proteinExistence type="predicted"/>
<dbReference type="HOGENOM" id="CLU_3373321_0_0_3"/>
<reference evidence="2" key="1">
    <citation type="journal article" date="2011" name="MBio">
        <title>Novel metabolic attributes of the genus Cyanothece, comprising a group of unicellular nitrogen-fixing Cyanobacteria.</title>
        <authorList>
            <person name="Bandyopadhyay A."/>
            <person name="Elvitigala T."/>
            <person name="Welsh E."/>
            <person name="Stockel J."/>
            <person name="Liberton M."/>
            <person name="Min H."/>
            <person name="Sherman L.A."/>
            <person name="Pakrasi H.B."/>
        </authorList>
    </citation>
    <scope>NUCLEOTIDE SEQUENCE [LARGE SCALE GENOMIC DNA]</scope>
    <source>
        <strain evidence="2">PCC 7822</strain>
    </source>
</reference>